<keyword evidence="3" id="KW-1185">Reference proteome</keyword>
<accession>A0A0C3I3N9</accession>
<dbReference type="HOGENOM" id="CLU_2121746_0_0_1"/>
<reference evidence="3" key="2">
    <citation type="submission" date="2015-01" db="EMBL/GenBank/DDBJ databases">
        <title>Evolutionary Origins and Diversification of the Mycorrhizal Mutualists.</title>
        <authorList>
            <consortium name="DOE Joint Genome Institute"/>
            <consortium name="Mycorrhizal Genomics Consortium"/>
            <person name="Kohler A."/>
            <person name="Kuo A."/>
            <person name="Nagy L.G."/>
            <person name="Floudas D."/>
            <person name="Copeland A."/>
            <person name="Barry K.W."/>
            <person name="Cichocki N."/>
            <person name="Veneault-Fourrey C."/>
            <person name="LaButti K."/>
            <person name="Lindquist E.A."/>
            <person name="Lipzen A."/>
            <person name="Lundell T."/>
            <person name="Morin E."/>
            <person name="Murat C."/>
            <person name="Riley R."/>
            <person name="Ohm R."/>
            <person name="Sun H."/>
            <person name="Tunlid A."/>
            <person name="Henrissat B."/>
            <person name="Grigoriev I.V."/>
            <person name="Hibbett D.S."/>
            <person name="Martin F."/>
        </authorList>
    </citation>
    <scope>NUCLEOTIDE SEQUENCE [LARGE SCALE GENOMIC DNA]</scope>
    <source>
        <strain evidence="3">Zn</strain>
    </source>
</reference>
<proteinExistence type="predicted"/>
<dbReference type="AlphaFoldDB" id="A0A0C3I3N9"/>
<gene>
    <name evidence="2" type="ORF">OIDMADRAFT_48838</name>
</gene>
<evidence type="ECO:0000313" key="3">
    <source>
        <dbReference type="Proteomes" id="UP000054321"/>
    </source>
</evidence>
<organism evidence="2 3">
    <name type="scientific">Oidiodendron maius (strain Zn)</name>
    <dbReference type="NCBI Taxonomy" id="913774"/>
    <lineage>
        <taxon>Eukaryota</taxon>
        <taxon>Fungi</taxon>
        <taxon>Dikarya</taxon>
        <taxon>Ascomycota</taxon>
        <taxon>Pezizomycotina</taxon>
        <taxon>Leotiomycetes</taxon>
        <taxon>Leotiomycetes incertae sedis</taxon>
        <taxon>Myxotrichaceae</taxon>
        <taxon>Oidiodendron</taxon>
    </lineage>
</organism>
<dbReference type="Proteomes" id="UP000054321">
    <property type="component" value="Unassembled WGS sequence"/>
</dbReference>
<sequence>MSNIDCPTSRPPRRHAQRKALVDRWARSPTPGLPNPEYPGALCARKRNRKRGSATTSDDKSSGSGPDFDPDSEHKDDLGYNFDSSDTKAEYLKDRLSANLPVLPFRTLMRLPKR</sequence>
<reference evidence="2 3" key="1">
    <citation type="submission" date="2014-04" db="EMBL/GenBank/DDBJ databases">
        <authorList>
            <consortium name="DOE Joint Genome Institute"/>
            <person name="Kuo A."/>
            <person name="Martino E."/>
            <person name="Perotto S."/>
            <person name="Kohler A."/>
            <person name="Nagy L.G."/>
            <person name="Floudas D."/>
            <person name="Copeland A."/>
            <person name="Barry K.W."/>
            <person name="Cichocki N."/>
            <person name="Veneault-Fourrey C."/>
            <person name="LaButti K."/>
            <person name="Lindquist E.A."/>
            <person name="Lipzen A."/>
            <person name="Lundell T."/>
            <person name="Morin E."/>
            <person name="Murat C."/>
            <person name="Sun H."/>
            <person name="Tunlid A."/>
            <person name="Henrissat B."/>
            <person name="Grigoriev I.V."/>
            <person name="Hibbett D.S."/>
            <person name="Martin F."/>
            <person name="Nordberg H.P."/>
            <person name="Cantor M.N."/>
            <person name="Hua S.X."/>
        </authorList>
    </citation>
    <scope>NUCLEOTIDE SEQUENCE [LARGE SCALE GENOMIC DNA]</scope>
    <source>
        <strain evidence="2 3">Zn</strain>
    </source>
</reference>
<dbReference type="EMBL" id="KN832870">
    <property type="protein sequence ID" value="KIN09002.1"/>
    <property type="molecule type" value="Genomic_DNA"/>
</dbReference>
<dbReference type="InParanoid" id="A0A0C3I3N9"/>
<name>A0A0C3I3N9_OIDMZ</name>
<evidence type="ECO:0000313" key="2">
    <source>
        <dbReference type="EMBL" id="KIN09002.1"/>
    </source>
</evidence>
<feature type="region of interest" description="Disordered" evidence="1">
    <location>
        <begin position="1"/>
        <end position="84"/>
    </location>
</feature>
<protein>
    <submittedName>
        <fullName evidence="2">Uncharacterized protein</fullName>
    </submittedName>
</protein>
<evidence type="ECO:0000256" key="1">
    <source>
        <dbReference type="SAM" id="MobiDB-lite"/>
    </source>
</evidence>